<dbReference type="InterPro" id="IPR017871">
    <property type="entry name" value="ABC_transporter-like_CS"/>
</dbReference>
<reference evidence="11" key="1">
    <citation type="submission" date="2019-09" db="EMBL/GenBank/DDBJ databases">
        <title>Characterisation of the sponge microbiome using genome-centric metagenomics.</title>
        <authorList>
            <person name="Engelberts J.P."/>
            <person name="Robbins S.J."/>
            <person name="De Goeij J.M."/>
            <person name="Aranda M."/>
            <person name="Bell S.C."/>
            <person name="Webster N.S."/>
        </authorList>
    </citation>
    <scope>NUCLEOTIDE SEQUENCE</scope>
    <source>
        <strain evidence="11">SB0664_bin_27</strain>
    </source>
</reference>
<dbReference type="PROSITE" id="PS50893">
    <property type="entry name" value="ABC_TRANSPORTER_2"/>
    <property type="match status" value="1"/>
</dbReference>
<dbReference type="PANTHER" id="PTHR43297">
    <property type="entry name" value="OLIGOPEPTIDE TRANSPORT ATP-BINDING PROTEIN APPD"/>
    <property type="match status" value="1"/>
</dbReference>
<dbReference type="PROSITE" id="PS00211">
    <property type="entry name" value="ABC_TRANSPORTER_1"/>
    <property type="match status" value="1"/>
</dbReference>
<keyword evidence="3" id="KW-0813">Transport</keyword>
<dbReference type="InterPro" id="IPR050388">
    <property type="entry name" value="ABC_Ni/Peptide_Import"/>
</dbReference>
<comment type="similarity">
    <text evidence="2">Belongs to the ABC transporter superfamily.</text>
</comment>
<keyword evidence="6" id="KW-0547">Nucleotide-binding</keyword>
<keyword evidence="8" id="KW-1278">Translocase</keyword>
<dbReference type="InterPro" id="IPR013563">
    <property type="entry name" value="Oligopep_ABC_C"/>
</dbReference>
<dbReference type="InterPro" id="IPR027417">
    <property type="entry name" value="P-loop_NTPase"/>
</dbReference>
<dbReference type="GO" id="GO:0016887">
    <property type="term" value="F:ATP hydrolysis activity"/>
    <property type="evidence" value="ECO:0007669"/>
    <property type="project" value="InterPro"/>
</dbReference>
<dbReference type="Gene3D" id="3.40.50.300">
    <property type="entry name" value="P-loop containing nucleotide triphosphate hydrolases"/>
    <property type="match status" value="1"/>
</dbReference>
<protein>
    <submittedName>
        <fullName evidence="11">ABC transporter ATP-binding protein</fullName>
    </submittedName>
</protein>
<keyword evidence="9" id="KW-0472">Membrane</keyword>
<sequence length="354" mass="38712">MRESVAHDSLLEIKNLMTHFHLHEGIVRAVDGVSFDVRRGQTLGIIGESGCGKSVTVHSILRLVPSPPGNIVDGQILLHQRENGMGTEAVDLAQLDPRGAQIRAIRGAEISMVFQEPMTSFGPMHTIGNQIIETILLHQEGVESSDARALAIDNLRRVGIPRAEQIVDAYPHQLSGGMRQRAMIAMALSCTPRLLIADEPTTALDVTIQAQILELLMALQEEVGMAVIFITHNLGVIAEVADEVAVMYLGRIVEQASVDELFDNPQHPYTQGLLNSIPHIDEERLPRLRAIEGVVPDPYEIPSGCAFSDRCPSFMPGTCDRAMPDLDETAPGHRVRCFLYSEVVEGLAEVENGE</sequence>
<comment type="subcellular location">
    <subcellularLocation>
        <location evidence="1">Cell membrane</location>
        <topology evidence="1">Peripheral membrane protein</topology>
    </subcellularLocation>
</comment>
<dbReference type="SUPFAM" id="SSF52540">
    <property type="entry name" value="P-loop containing nucleoside triphosphate hydrolases"/>
    <property type="match status" value="1"/>
</dbReference>
<keyword evidence="7 11" id="KW-0067">ATP-binding</keyword>
<dbReference type="InterPro" id="IPR003439">
    <property type="entry name" value="ABC_transporter-like_ATP-bd"/>
</dbReference>
<dbReference type="PANTHER" id="PTHR43297:SF14">
    <property type="entry name" value="ATPASE AAA-TYPE CORE DOMAIN-CONTAINING PROTEIN"/>
    <property type="match status" value="1"/>
</dbReference>
<dbReference type="EMBL" id="VXRG01000067">
    <property type="protein sequence ID" value="MXY93409.1"/>
    <property type="molecule type" value="Genomic_DNA"/>
</dbReference>
<name>A0A6B0YTR5_9CHLR</name>
<evidence type="ECO:0000256" key="5">
    <source>
        <dbReference type="ARBA" id="ARBA00022519"/>
    </source>
</evidence>
<dbReference type="CDD" id="cd03257">
    <property type="entry name" value="ABC_NikE_OppD_transporters"/>
    <property type="match status" value="1"/>
</dbReference>
<keyword evidence="4" id="KW-1003">Cell membrane</keyword>
<evidence type="ECO:0000256" key="9">
    <source>
        <dbReference type="ARBA" id="ARBA00023136"/>
    </source>
</evidence>
<evidence type="ECO:0000256" key="1">
    <source>
        <dbReference type="ARBA" id="ARBA00004202"/>
    </source>
</evidence>
<evidence type="ECO:0000256" key="2">
    <source>
        <dbReference type="ARBA" id="ARBA00005417"/>
    </source>
</evidence>
<dbReference type="InterPro" id="IPR003593">
    <property type="entry name" value="AAA+_ATPase"/>
</dbReference>
<dbReference type="AlphaFoldDB" id="A0A6B0YTR5"/>
<evidence type="ECO:0000313" key="11">
    <source>
        <dbReference type="EMBL" id="MXY93409.1"/>
    </source>
</evidence>
<evidence type="ECO:0000256" key="4">
    <source>
        <dbReference type="ARBA" id="ARBA00022475"/>
    </source>
</evidence>
<dbReference type="GO" id="GO:0005886">
    <property type="term" value="C:plasma membrane"/>
    <property type="evidence" value="ECO:0007669"/>
    <property type="project" value="UniProtKB-SubCell"/>
</dbReference>
<feature type="domain" description="ABC transporter" evidence="10">
    <location>
        <begin position="11"/>
        <end position="274"/>
    </location>
</feature>
<proteinExistence type="inferred from homology"/>
<dbReference type="SMART" id="SM00382">
    <property type="entry name" value="AAA"/>
    <property type="match status" value="1"/>
</dbReference>
<accession>A0A6B0YTR5</accession>
<evidence type="ECO:0000256" key="7">
    <source>
        <dbReference type="ARBA" id="ARBA00022840"/>
    </source>
</evidence>
<evidence type="ECO:0000256" key="3">
    <source>
        <dbReference type="ARBA" id="ARBA00022448"/>
    </source>
</evidence>
<keyword evidence="5" id="KW-0997">Cell inner membrane</keyword>
<evidence type="ECO:0000259" key="10">
    <source>
        <dbReference type="PROSITE" id="PS50893"/>
    </source>
</evidence>
<dbReference type="FunFam" id="3.40.50.300:FF:000016">
    <property type="entry name" value="Oligopeptide ABC transporter ATP-binding component"/>
    <property type="match status" value="1"/>
</dbReference>
<dbReference type="NCBIfam" id="TIGR01727">
    <property type="entry name" value="oligo_HPY"/>
    <property type="match status" value="1"/>
</dbReference>
<gene>
    <name evidence="11" type="ORF">F4Y42_08180</name>
</gene>
<evidence type="ECO:0000256" key="8">
    <source>
        <dbReference type="ARBA" id="ARBA00022967"/>
    </source>
</evidence>
<evidence type="ECO:0000256" key="6">
    <source>
        <dbReference type="ARBA" id="ARBA00022741"/>
    </source>
</evidence>
<dbReference type="GO" id="GO:0015833">
    <property type="term" value="P:peptide transport"/>
    <property type="evidence" value="ECO:0007669"/>
    <property type="project" value="InterPro"/>
</dbReference>
<dbReference type="GO" id="GO:0005524">
    <property type="term" value="F:ATP binding"/>
    <property type="evidence" value="ECO:0007669"/>
    <property type="project" value="UniProtKB-KW"/>
</dbReference>
<dbReference type="Pfam" id="PF08352">
    <property type="entry name" value="oligo_HPY"/>
    <property type="match status" value="1"/>
</dbReference>
<comment type="caution">
    <text evidence="11">The sequence shown here is derived from an EMBL/GenBank/DDBJ whole genome shotgun (WGS) entry which is preliminary data.</text>
</comment>
<organism evidence="11">
    <name type="scientific">Caldilineaceae bacterium SB0664_bin_27</name>
    <dbReference type="NCBI Taxonomy" id="2605260"/>
    <lineage>
        <taxon>Bacteria</taxon>
        <taxon>Bacillati</taxon>
        <taxon>Chloroflexota</taxon>
        <taxon>Caldilineae</taxon>
        <taxon>Caldilineales</taxon>
        <taxon>Caldilineaceae</taxon>
    </lineage>
</organism>
<dbReference type="Pfam" id="PF00005">
    <property type="entry name" value="ABC_tran"/>
    <property type="match status" value="1"/>
</dbReference>